<evidence type="ECO:0000259" key="5">
    <source>
        <dbReference type="PROSITE" id="PS50166"/>
    </source>
</evidence>
<dbReference type="SUPFAM" id="SSF48371">
    <property type="entry name" value="ARM repeat"/>
    <property type="match status" value="1"/>
</dbReference>
<proteinExistence type="inferred from homology"/>
<name>A0A9W8I498_9FUNG</name>
<dbReference type="PANTHER" id="PTHR10997:SF7">
    <property type="entry name" value="IMPORTIN-11"/>
    <property type="match status" value="1"/>
</dbReference>
<dbReference type="InterPro" id="IPR016024">
    <property type="entry name" value="ARM-type_fold"/>
</dbReference>
<dbReference type="PANTHER" id="PTHR10997">
    <property type="entry name" value="IMPORTIN-7, 8, 11"/>
    <property type="match status" value="1"/>
</dbReference>
<dbReference type="Gene3D" id="1.25.10.10">
    <property type="entry name" value="Leucine-rich Repeat Variant"/>
    <property type="match status" value="1"/>
</dbReference>
<keyword evidence="3" id="KW-0813">Transport</keyword>
<dbReference type="GO" id="GO:0006606">
    <property type="term" value="P:protein import into nucleus"/>
    <property type="evidence" value="ECO:0007669"/>
    <property type="project" value="TreeGrafter"/>
</dbReference>
<dbReference type="SMART" id="SM00913">
    <property type="entry name" value="IBN_N"/>
    <property type="match status" value="1"/>
</dbReference>
<dbReference type="GO" id="GO:0005635">
    <property type="term" value="C:nuclear envelope"/>
    <property type="evidence" value="ECO:0007669"/>
    <property type="project" value="TreeGrafter"/>
</dbReference>
<keyword evidence="4" id="KW-0539">Nucleus</keyword>
<dbReference type="AlphaFoldDB" id="A0A9W8I498"/>
<dbReference type="GO" id="GO:0031267">
    <property type="term" value="F:small GTPase binding"/>
    <property type="evidence" value="ECO:0007669"/>
    <property type="project" value="InterPro"/>
</dbReference>
<evidence type="ECO:0000256" key="4">
    <source>
        <dbReference type="ARBA" id="ARBA00023242"/>
    </source>
</evidence>
<comment type="similarity">
    <text evidence="2">Belongs to the importin beta family.</text>
</comment>
<keyword evidence="7" id="KW-1185">Reference proteome</keyword>
<dbReference type="EMBL" id="JANBUW010000401">
    <property type="protein sequence ID" value="KAJ2847025.1"/>
    <property type="molecule type" value="Genomic_DNA"/>
</dbReference>
<dbReference type="PROSITE" id="PS50166">
    <property type="entry name" value="IMPORTIN_B_NT"/>
    <property type="match status" value="1"/>
</dbReference>
<sequence>MDDRLALVHILETATSQDPTQVSQAEESLKVLVAKPNFHAMLFDIFADRSISTQIRWMAAITLKNGVDKYWKRSALHPIKREEKDLVRPRLFTMLDESNPLVALQYCLVVSKIARWEFPRVWPDFVEEILTQIRAIASDQTSPAVRRNTMEHNALYILHLFIKKLSARTLALERQALRQATPHIFSVLAPIYVERIAQFHTVIVHNGSKIEGNAVFFEQSYPLLKSIRYCIKVLRRLWVFGYENIENADEVAQSFYMASIGHQAGFFDVFRSLALSSSHVPDDYLLVLRKIVILYGKMYLDFQKYHAVRFITVPCVKQMLQWYWQQISIEGPRLVAPLDDPDSAQEPVLEPLLIQGLELYKNVVKNFFYAANDNGEMDDEVKSCRQVIDGDILTPDFVEKMAELLMYYYIPLKPKDLERWQDDPEGWMADEESDYWNFDVRRCAEHLFVDLVNQKRDQVAPLLSNLFMQPENMESRALSPTEQYYQREGRYAALGLCANDLYDYVDFCQWLKTHHIPDSPMDIAKWRIAWLIGKWVVVKFPVKERPNAYELLLRLVQLNGSLVVQIEALSSLMHCIDDWDFDPEQFAPYLQATFEAIASMLSKVSMPESRMRIVNFLSSIVQRMQREIVPYAESMIQLIPSLWQSAAGENMYQISIMVLVTKLIEALGSQSTNLQSFAAPLVRYSTDLNNAAHVYLFEDGIELWLTLVRNATALDSSTIELLQLLPQLLQYSTETLRKILKVVEGYMLIDGPGVFQHSGPPIIDALHSLVTDNTLAIRATAAGYSTLNIIVQCVPPEISGQAIIDSGILWTAFKFVLEKKEAALALVHHAVFLSRVAVHYPQLFREFILSQTVEAAGIFTQNWVELFDDIGNVAQRRLFALSFAVAIATTNDGVLKALPLMMPLWNDIMSDTGASLVYFSDVDDDMPDDYGEVMVAENARRRKLLSDDPAHKFDIKQVLSDSMKECERLNGADRFHHIIAQVNACDLEDFKNQLN</sequence>
<dbReference type="InterPro" id="IPR058669">
    <property type="entry name" value="TPR_IPO7/11-like"/>
</dbReference>
<evidence type="ECO:0000256" key="2">
    <source>
        <dbReference type="ARBA" id="ARBA00007991"/>
    </source>
</evidence>
<comment type="caution">
    <text evidence="6">The sequence shown here is derived from an EMBL/GenBank/DDBJ whole genome shotgun (WGS) entry which is preliminary data.</text>
</comment>
<accession>A0A9W8I498</accession>
<organism evidence="6 7">
    <name type="scientific">Coemansia brasiliensis</name>
    <dbReference type="NCBI Taxonomy" id="2650707"/>
    <lineage>
        <taxon>Eukaryota</taxon>
        <taxon>Fungi</taxon>
        <taxon>Fungi incertae sedis</taxon>
        <taxon>Zoopagomycota</taxon>
        <taxon>Kickxellomycotina</taxon>
        <taxon>Kickxellomycetes</taxon>
        <taxon>Kickxellales</taxon>
        <taxon>Kickxellaceae</taxon>
        <taxon>Coemansia</taxon>
    </lineage>
</organism>
<gene>
    <name evidence="6" type="ORF">IWW36_004064</name>
</gene>
<evidence type="ECO:0000313" key="6">
    <source>
        <dbReference type="EMBL" id="KAJ2847025.1"/>
    </source>
</evidence>
<dbReference type="GO" id="GO:0005829">
    <property type="term" value="C:cytosol"/>
    <property type="evidence" value="ECO:0007669"/>
    <property type="project" value="TreeGrafter"/>
</dbReference>
<protein>
    <recommendedName>
        <fullName evidence="5">Importin N-terminal domain-containing protein</fullName>
    </recommendedName>
</protein>
<reference evidence="6" key="1">
    <citation type="submission" date="2022-07" db="EMBL/GenBank/DDBJ databases">
        <title>Phylogenomic reconstructions and comparative analyses of Kickxellomycotina fungi.</title>
        <authorList>
            <person name="Reynolds N.K."/>
            <person name="Stajich J.E."/>
            <person name="Barry K."/>
            <person name="Grigoriev I.V."/>
            <person name="Crous P."/>
            <person name="Smith M.E."/>
        </authorList>
    </citation>
    <scope>NUCLEOTIDE SEQUENCE</scope>
    <source>
        <strain evidence="6">NRRL 1566</strain>
    </source>
</reference>
<feature type="domain" description="Importin N-terminal" evidence="5">
    <location>
        <begin position="25"/>
        <end position="97"/>
    </location>
</feature>
<evidence type="ECO:0000313" key="7">
    <source>
        <dbReference type="Proteomes" id="UP001139887"/>
    </source>
</evidence>
<dbReference type="Pfam" id="PF25758">
    <property type="entry name" value="TPR_IPO11"/>
    <property type="match status" value="1"/>
</dbReference>
<dbReference type="Proteomes" id="UP001139887">
    <property type="component" value="Unassembled WGS sequence"/>
</dbReference>
<dbReference type="Pfam" id="PF03810">
    <property type="entry name" value="IBN_N"/>
    <property type="match status" value="1"/>
</dbReference>
<dbReference type="InterPro" id="IPR001494">
    <property type="entry name" value="Importin-beta_N"/>
</dbReference>
<dbReference type="InterPro" id="IPR011989">
    <property type="entry name" value="ARM-like"/>
</dbReference>
<comment type="subcellular location">
    <subcellularLocation>
        <location evidence="1">Nucleus</location>
    </subcellularLocation>
</comment>
<evidence type="ECO:0000256" key="3">
    <source>
        <dbReference type="ARBA" id="ARBA00022448"/>
    </source>
</evidence>
<dbReference type="OrthoDB" id="361693at2759"/>
<evidence type="ECO:0000256" key="1">
    <source>
        <dbReference type="ARBA" id="ARBA00004123"/>
    </source>
</evidence>